<evidence type="ECO:0000313" key="3">
    <source>
        <dbReference type="Proteomes" id="UP000245974"/>
    </source>
</evidence>
<dbReference type="PROSITE" id="PS50943">
    <property type="entry name" value="HTH_CROC1"/>
    <property type="match status" value="1"/>
</dbReference>
<dbReference type="OrthoDB" id="9799384at2"/>
<protein>
    <submittedName>
        <fullName evidence="2">Antitoxin igA-2</fullName>
    </submittedName>
</protein>
<sequence>MNLFKNDRTQPDQNEFISGYYLGLAQQIVQIRQELNISQTELAAKLCISARTLESWERGVRHPSSSAQALIKLLIKSPQFVLENLS</sequence>
<organism evidence="2 3">
    <name type="scientific">Acinetobacter stercoris</name>
    <dbReference type="NCBI Taxonomy" id="2126983"/>
    <lineage>
        <taxon>Bacteria</taxon>
        <taxon>Pseudomonadati</taxon>
        <taxon>Pseudomonadota</taxon>
        <taxon>Gammaproteobacteria</taxon>
        <taxon>Moraxellales</taxon>
        <taxon>Moraxellaceae</taxon>
        <taxon>Acinetobacter</taxon>
    </lineage>
</organism>
<dbReference type="GO" id="GO:0003677">
    <property type="term" value="F:DNA binding"/>
    <property type="evidence" value="ECO:0007669"/>
    <property type="project" value="InterPro"/>
</dbReference>
<dbReference type="InterPro" id="IPR010982">
    <property type="entry name" value="Lambda_DNA-bd_dom_sf"/>
</dbReference>
<feature type="domain" description="HTH cro/C1-type" evidence="1">
    <location>
        <begin position="28"/>
        <end position="81"/>
    </location>
</feature>
<dbReference type="Pfam" id="PF01381">
    <property type="entry name" value="HTH_3"/>
    <property type="match status" value="1"/>
</dbReference>
<dbReference type="InterPro" id="IPR001387">
    <property type="entry name" value="Cro/C1-type_HTH"/>
</dbReference>
<dbReference type="CDD" id="cd00093">
    <property type="entry name" value="HTH_XRE"/>
    <property type="match status" value="1"/>
</dbReference>
<name>A0A2U3N334_9GAMM</name>
<reference evidence="3" key="1">
    <citation type="submission" date="2018-03" db="EMBL/GenBank/DDBJ databases">
        <authorList>
            <person name="Blom J."/>
        </authorList>
    </citation>
    <scope>NUCLEOTIDE SEQUENCE [LARGE SCALE GENOMIC DNA]</scope>
    <source>
        <strain evidence="3">KPC-SM-21</strain>
    </source>
</reference>
<evidence type="ECO:0000313" key="2">
    <source>
        <dbReference type="EMBL" id="SPL72072.1"/>
    </source>
</evidence>
<proteinExistence type="predicted"/>
<dbReference type="EMBL" id="OOGT01000211">
    <property type="protein sequence ID" value="SPL72072.1"/>
    <property type="molecule type" value="Genomic_DNA"/>
</dbReference>
<dbReference type="Proteomes" id="UP000245974">
    <property type="component" value="Unassembled WGS sequence"/>
</dbReference>
<dbReference type="RefSeq" id="WP_004859483.1">
    <property type="nucleotide sequence ID" value="NZ_OOGT01000211.1"/>
</dbReference>
<gene>
    <name evidence="2" type="primary">higA-2_2</name>
    <name evidence="2" type="ORF">KPC_3250</name>
</gene>
<dbReference type="AlphaFoldDB" id="A0A2U3N334"/>
<dbReference type="GeneID" id="84208758"/>
<evidence type="ECO:0000259" key="1">
    <source>
        <dbReference type="PROSITE" id="PS50943"/>
    </source>
</evidence>
<dbReference type="SMART" id="SM00530">
    <property type="entry name" value="HTH_XRE"/>
    <property type="match status" value="1"/>
</dbReference>
<accession>A0A2U3N334</accession>
<keyword evidence="3" id="KW-1185">Reference proteome</keyword>
<dbReference type="Gene3D" id="1.10.260.40">
    <property type="entry name" value="lambda repressor-like DNA-binding domains"/>
    <property type="match status" value="1"/>
</dbReference>
<dbReference type="SUPFAM" id="SSF47413">
    <property type="entry name" value="lambda repressor-like DNA-binding domains"/>
    <property type="match status" value="1"/>
</dbReference>
<dbReference type="InParanoid" id="A0A2U3N334"/>